<keyword evidence="1" id="KW-0472">Membrane</keyword>
<feature type="transmembrane region" description="Helical" evidence="1">
    <location>
        <begin position="78"/>
        <end position="99"/>
    </location>
</feature>
<dbReference type="AlphaFoldDB" id="A0A1H3VE13"/>
<reference evidence="3 4" key="1">
    <citation type="submission" date="2016-10" db="EMBL/GenBank/DDBJ databases">
        <authorList>
            <person name="de Groot N.N."/>
        </authorList>
    </citation>
    <scope>NUCLEOTIDE SEQUENCE [LARGE SCALE GENOMIC DNA]</scope>
    <source>
        <strain evidence="3 4">DSM 2872</strain>
    </source>
</reference>
<feature type="domain" description="EAL" evidence="2">
    <location>
        <begin position="391"/>
        <end position="642"/>
    </location>
</feature>
<protein>
    <submittedName>
        <fullName evidence="3">EAL domain, c-di-GMP-specific phosphodiesterase class I (Or its enzymatically inactive variant)</fullName>
    </submittedName>
</protein>
<gene>
    <name evidence="3" type="ORF">SAMN05660648_00098</name>
</gene>
<feature type="transmembrane region" description="Helical" evidence="1">
    <location>
        <begin position="41"/>
        <end position="58"/>
    </location>
</feature>
<evidence type="ECO:0000259" key="2">
    <source>
        <dbReference type="PROSITE" id="PS50883"/>
    </source>
</evidence>
<organism evidence="3 4">
    <name type="scientific">Selenomonas ruminantium</name>
    <dbReference type="NCBI Taxonomy" id="971"/>
    <lineage>
        <taxon>Bacteria</taxon>
        <taxon>Bacillati</taxon>
        <taxon>Bacillota</taxon>
        <taxon>Negativicutes</taxon>
        <taxon>Selenomonadales</taxon>
        <taxon>Selenomonadaceae</taxon>
        <taxon>Selenomonas</taxon>
    </lineage>
</organism>
<dbReference type="RefSeq" id="WP_074670162.1">
    <property type="nucleotide sequence ID" value="NZ_FNQG01000002.1"/>
</dbReference>
<sequence length="648" mass="74614">MWTWLSDYNYDFALATIPIQIILMIVYIMRQQLPTRQSRSFMLVMVMNIIMTVTDIIACELNEVWQEYPISLSYALNIAYFLAFIIRGWGLFDYAASVVDAASRWGRKFTLILALPALFVCGLILSTPWAGTIFTMDPVTGYHNLGWYNSIYFSTWFYIIASVLLMLVCQKDVVFKAKTGIYICNVILAVGIIYRHAFMHVLVTSYFSLLAILIIYLTTQNPDSFRDRVVDVLNKAAFTEMVMDFVLHKRQFSCFGISIKNYSAYKTVYGSESMYKSLREIGLWLTHEFRSFYVFYLGNGQMVMLNHDAEYNDIQDLAIKIQERFHYAWSENGGAQVPLPINLVFISKGVPKNSVRSVELGLEQAFVEAERRDSAMVYVADEALLTKLKRQEQVRLQLRKALRDKSLEIHLQPLYNVHTGKITALEALARLRDEQLGFIPPAEFIPLAETEGDIMELGRQIFAKTCQFVSETDLDSLGIEFLTVNLSPAQCMNYSLGDELERIAMQHRIAMDKIRLEVTESAIGDMDSLLEQMRRLKNCGVGFLLDDFGAGSSNLVRVMNLPFAMVKIDMQLVWSYFRSASNMLLHIVRMFQEDKMTIIIEGVEDKHMAQQLAKMGCDYEQGYYFSRPLPPEELLVFLQEHRDYDWLT</sequence>
<evidence type="ECO:0000313" key="4">
    <source>
        <dbReference type="Proteomes" id="UP000183469"/>
    </source>
</evidence>
<dbReference type="Pfam" id="PF00563">
    <property type="entry name" value="EAL"/>
    <property type="match status" value="1"/>
</dbReference>
<dbReference type="SMART" id="SM00052">
    <property type="entry name" value="EAL"/>
    <property type="match status" value="1"/>
</dbReference>
<proteinExistence type="predicted"/>
<dbReference type="GO" id="GO:0071111">
    <property type="term" value="F:cyclic-guanylate-specific phosphodiesterase activity"/>
    <property type="evidence" value="ECO:0007669"/>
    <property type="project" value="InterPro"/>
</dbReference>
<feature type="transmembrane region" description="Helical" evidence="1">
    <location>
        <begin position="111"/>
        <end position="131"/>
    </location>
</feature>
<name>A0A1H3VE13_SELRU</name>
<dbReference type="Proteomes" id="UP000183469">
    <property type="component" value="Unassembled WGS sequence"/>
</dbReference>
<keyword evidence="1" id="KW-0812">Transmembrane</keyword>
<feature type="transmembrane region" description="Helical" evidence="1">
    <location>
        <begin position="12"/>
        <end position="29"/>
    </location>
</feature>
<dbReference type="OrthoDB" id="9805474at2"/>
<feature type="transmembrane region" description="Helical" evidence="1">
    <location>
        <begin position="151"/>
        <end position="168"/>
    </location>
</feature>
<evidence type="ECO:0000256" key="1">
    <source>
        <dbReference type="SAM" id="Phobius"/>
    </source>
</evidence>
<keyword evidence="1" id="KW-1133">Transmembrane helix</keyword>
<evidence type="ECO:0000313" key="3">
    <source>
        <dbReference type="EMBL" id="SDZ72970.1"/>
    </source>
</evidence>
<dbReference type="InterPro" id="IPR050706">
    <property type="entry name" value="Cyclic-di-GMP_PDE-like"/>
</dbReference>
<dbReference type="InterPro" id="IPR035919">
    <property type="entry name" value="EAL_sf"/>
</dbReference>
<feature type="transmembrane region" description="Helical" evidence="1">
    <location>
        <begin position="180"/>
        <end position="197"/>
    </location>
</feature>
<dbReference type="InterPro" id="IPR001633">
    <property type="entry name" value="EAL_dom"/>
</dbReference>
<accession>A0A1H3VE13</accession>
<dbReference type="SUPFAM" id="SSF141868">
    <property type="entry name" value="EAL domain-like"/>
    <property type="match status" value="1"/>
</dbReference>
<dbReference type="EMBL" id="FNQG01000002">
    <property type="protein sequence ID" value="SDZ72970.1"/>
    <property type="molecule type" value="Genomic_DNA"/>
</dbReference>
<dbReference type="Gene3D" id="3.20.20.450">
    <property type="entry name" value="EAL domain"/>
    <property type="match status" value="1"/>
</dbReference>
<dbReference type="PANTHER" id="PTHR33121:SF70">
    <property type="entry name" value="SIGNALING PROTEIN YKOW"/>
    <property type="match status" value="1"/>
</dbReference>
<dbReference type="CDD" id="cd01948">
    <property type="entry name" value="EAL"/>
    <property type="match status" value="1"/>
</dbReference>
<dbReference type="PROSITE" id="PS50883">
    <property type="entry name" value="EAL"/>
    <property type="match status" value="1"/>
</dbReference>
<dbReference type="PANTHER" id="PTHR33121">
    <property type="entry name" value="CYCLIC DI-GMP PHOSPHODIESTERASE PDEF"/>
    <property type="match status" value="1"/>
</dbReference>